<proteinExistence type="predicted"/>
<evidence type="ECO:0000313" key="1">
    <source>
        <dbReference type="EMBL" id="ABQ41109.1"/>
    </source>
</evidence>
<reference evidence="1" key="1">
    <citation type="submission" date="2007-04" db="EMBL/GenBank/DDBJ databases">
        <title>Complete nucleotide sequence of RNA1 of an isolate from Arizona of Cucumber yellow stunting disorder virus (CYSDV).</title>
        <authorList>
            <person name="Turina M."/>
            <person name="Falk B.W."/>
        </authorList>
    </citation>
    <scope>NUCLEOTIDE SEQUENCE</scope>
    <source>
        <strain evidence="1">Arizona-1</strain>
    </source>
</reference>
<name>A5JM43_9CLOS</name>
<protein>
    <submittedName>
        <fullName evidence="1">p25 protein</fullName>
    </submittedName>
</protein>
<accession>A5JM43</accession>
<dbReference type="EMBL" id="EF547827">
    <property type="protein sequence ID" value="ABQ41109.1"/>
    <property type="molecule type" value="Genomic_RNA"/>
</dbReference>
<organism evidence="1">
    <name type="scientific">Cucurbit yellow stunting disorder virus</name>
    <dbReference type="NCBI Taxonomy" id="51330"/>
    <lineage>
        <taxon>Viruses</taxon>
        <taxon>Riboviria</taxon>
        <taxon>Orthornavirae</taxon>
        <taxon>Kitrinoviricota</taxon>
        <taxon>Alsuviricetes</taxon>
        <taxon>Martellivirales</taxon>
        <taxon>Closteroviridae</taxon>
        <taxon>Crinivirus</taxon>
        <taxon>Crinivirus cucurbitae</taxon>
    </lineage>
</organism>
<sequence length="212" mass="25118">MGEDLQEQGNRLMTLVEINVHTMKSLMISHLDKAQRIFEDCSTFLLDGDIKNLKYRGNYKLFKSIFKLKLPKDVIQPMEDYLVTEYKQSQVVLDLLRARALIFVLKFLKTHFTDLYHFQDLEVGDSVTINVFETFIEEVFATDLLDNVRHALLNTLVEVKIERRIPGKDKFEVSLDFLQFFFTTETFSTLYEKFFLRVKPYQSYILECRVLE</sequence>